<reference evidence="3" key="1">
    <citation type="submission" date="2016-10" db="EMBL/GenBank/DDBJ databases">
        <authorList>
            <person name="Varghese N."/>
            <person name="Submissions S."/>
        </authorList>
    </citation>
    <scope>NUCLEOTIDE SEQUENCE [LARGE SCALE GENOMIC DNA]</scope>
    <source>
        <strain evidence="3">JCM 14963</strain>
    </source>
</reference>
<proteinExistence type="predicted"/>
<feature type="transmembrane region" description="Helical" evidence="1">
    <location>
        <begin position="113"/>
        <end position="136"/>
    </location>
</feature>
<sequence length="157" mass="17152">MQATLPWMRCTLRYMGVYLLVALVIGAVQVFFDLNLGSGATAATFAAATIYAATWVVRERQQALGGGEALVLSLCAMLATLAFAGLVVGGLLLAFMEQVREFMALLDPDTLHYVAQLLAAYLVLLLLLQWALYYGFARLQYRALRKQQVAISKGENA</sequence>
<feature type="transmembrane region" description="Helical" evidence="1">
    <location>
        <begin position="12"/>
        <end position="32"/>
    </location>
</feature>
<feature type="transmembrane region" description="Helical" evidence="1">
    <location>
        <begin position="69"/>
        <end position="93"/>
    </location>
</feature>
<dbReference type="InterPro" id="IPR047730">
    <property type="entry name" value="ABZJ_00895-like"/>
</dbReference>
<evidence type="ECO:0000256" key="1">
    <source>
        <dbReference type="SAM" id="Phobius"/>
    </source>
</evidence>
<dbReference type="AlphaFoldDB" id="A0A1H1W299"/>
<gene>
    <name evidence="2" type="ORF">SAMN05216271_3065</name>
</gene>
<accession>A0A1H1W299</accession>
<dbReference type="OrthoDB" id="10015639at2"/>
<name>A0A1H1W299_9GAMM</name>
<dbReference type="Proteomes" id="UP000243413">
    <property type="component" value="Chromosome I"/>
</dbReference>
<dbReference type="RefSeq" id="WP_157719376.1">
    <property type="nucleotide sequence ID" value="NZ_LT629763.1"/>
</dbReference>
<organism evidence="2 3">
    <name type="scientific">Halopseudomonas sabulinigri</name>
    <dbReference type="NCBI Taxonomy" id="472181"/>
    <lineage>
        <taxon>Bacteria</taxon>
        <taxon>Pseudomonadati</taxon>
        <taxon>Pseudomonadota</taxon>
        <taxon>Gammaproteobacteria</taxon>
        <taxon>Pseudomonadales</taxon>
        <taxon>Pseudomonadaceae</taxon>
        <taxon>Halopseudomonas</taxon>
    </lineage>
</organism>
<protein>
    <submittedName>
        <fullName evidence="2">Uncharacterized protein</fullName>
    </submittedName>
</protein>
<keyword evidence="1" id="KW-0812">Transmembrane</keyword>
<keyword evidence="1" id="KW-1133">Transmembrane helix</keyword>
<dbReference type="EMBL" id="LT629763">
    <property type="protein sequence ID" value="SDS90840.1"/>
    <property type="molecule type" value="Genomic_DNA"/>
</dbReference>
<evidence type="ECO:0000313" key="3">
    <source>
        <dbReference type="Proteomes" id="UP000243413"/>
    </source>
</evidence>
<dbReference type="NCBIfam" id="NF038216">
    <property type="entry name" value="ABZJ_00895_fam"/>
    <property type="match status" value="1"/>
</dbReference>
<keyword evidence="1" id="KW-0472">Membrane</keyword>
<feature type="transmembrane region" description="Helical" evidence="1">
    <location>
        <begin position="38"/>
        <end position="57"/>
    </location>
</feature>
<dbReference type="STRING" id="472181.SAMN05216271_3065"/>
<evidence type="ECO:0000313" key="2">
    <source>
        <dbReference type="EMBL" id="SDS90840.1"/>
    </source>
</evidence>